<keyword evidence="3" id="KW-0134">Cell wall</keyword>
<dbReference type="PROSITE" id="PS00502">
    <property type="entry name" value="POLYGALACTURONASE"/>
    <property type="match status" value="1"/>
</dbReference>
<dbReference type="GO" id="GO:0004650">
    <property type="term" value="F:polygalacturonase activity"/>
    <property type="evidence" value="ECO:0007669"/>
    <property type="project" value="InterPro"/>
</dbReference>
<dbReference type="PANTHER" id="PTHR31375">
    <property type="match status" value="1"/>
</dbReference>
<dbReference type="InterPro" id="IPR000743">
    <property type="entry name" value="Glyco_hydro_28"/>
</dbReference>
<reference evidence="11 12" key="1">
    <citation type="submission" date="2021-09" db="EMBL/GenBank/DDBJ databases">
        <title>Genomic insights and catalytic innovation underlie evolution of tropane alkaloids biosynthesis.</title>
        <authorList>
            <person name="Wang Y.-J."/>
            <person name="Tian T."/>
            <person name="Huang J.-P."/>
            <person name="Huang S.-X."/>
        </authorList>
    </citation>
    <scope>NUCLEOTIDE SEQUENCE [LARGE SCALE GENOMIC DNA]</scope>
    <source>
        <strain evidence="11">KIB-2018</strain>
        <tissue evidence="11">Leaf</tissue>
    </source>
</reference>
<dbReference type="InterPro" id="IPR006626">
    <property type="entry name" value="PbH1"/>
</dbReference>
<dbReference type="SMART" id="SM00710">
    <property type="entry name" value="PbH1"/>
    <property type="match status" value="5"/>
</dbReference>
<keyword evidence="10" id="KW-0732">Signal</keyword>
<dbReference type="InterPro" id="IPR012334">
    <property type="entry name" value="Pectin_lyas_fold"/>
</dbReference>
<organism evidence="11 12">
    <name type="scientific">Erythroxylum novogranatense</name>
    <dbReference type="NCBI Taxonomy" id="1862640"/>
    <lineage>
        <taxon>Eukaryota</taxon>
        <taxon>Viridiplantae</taxon>
        <taxon>Streptophyta</taxon>
        <taxon>Embryophyta</taxon>
        <taxon>Tracheophyta</taxon>
        <taxon>Spermatophyta</taxon>
        <taxon>Magnoliopsida</taxon>
        <taxon>eudicotyledons</taxon>
        <taxon>Gunneridae</taxon>
        <taxon>Pentapetalae</taxon>
        <taxon>rosids</taxon>
        <taxon>fabids</taxon>
        <taxon>Malpighiales</taxon>
        <taxon>Erythroxylaceae</taxon>
        <taxon>Erythroxylum</taxon>
    </lineage>
</organism>
<keyword evidence="7" id="KW-0961">Cell wall biogenesis/degradation</keyword>
<comment type="caution">
    <text evidence="11">The sequence shown here is derived from an EMBL/GenBank/DDBJ whole genome shotgun (WGS) entry which is preliminary data.</text>
</comment>
<dbReference type="GO" id="GO:0005975">
    <property type="term" value="P:carbohydrate metabolic process"/>
    <property type="evidence" value="ECO:0007669"/>
    <property type="project" value="InterPro"/>
</dbReference>
<dbReference type="Proteomes" id="UP001159364">
    <property type="component" value="Linkage Group LG05"/>
</dbReference>
<gene>
    <name evidence="11" type="ORF">K2173_022376</name>
</gene>
<evidence type="ECO:0000256" key="10">
    <source>
        <dbReference type="SAM" id="SignalP"/>
    </source>
</evidence>
<dbReference type="Gene3D" id="2.160.20.10">
    <property type="entry name" value="Single-stranded right-handed beta-helix, Pectin lyase-like"/>
    <property type="match status" value="1"/>
</dbReference>
<keyword evidence="12" id="KW-1185">Reference proteome</keyword>
<evidence type="ECO:0000313" key="11">
    <source>
        <dbReference type="EMBL" id="KAJ8766317.1"/>
    </source>
</evidence>
<dbReference type="AlphaFoldDB" id="A0AAV8THF4"/>
<evidence type="ECO:0000256" key="8">
    <source>
        <dbReference type="PROSITE-ProRule" id="PRU10052"/>
    </source>
</evidence>
<evidence type="ECO:0008006" key="13">
    <source>
        <dbReference type="Google" id="ProtNLM"/>
    </source>
</evidence>
<evidence type="ECO:0000256" key="5">
    <source>
        <dbReference type="ARBA" id="ARBA00022801"/>
    </source>
</evidence>
<evidence type="ECO:0000256" key="6">
    <source>
        <dbReference type="ARBA" id="ARBA00023295"/>
    </source>
</evidence>
<evidence type="ECO:0000256" key="4">
    <source>
        <dbReference type="ARBA" id="ARBA00022525"/>
    </source>
</evidence>
<proteinExistence type="inferred from homology"/>
<accession>A0AAV8THF4</accession>
<name>A0AAV8THF4_9ROSI</name>
<feature type="chain" id="PRO_5043317026" description="Exopolygalacturonase-like" evidence="10">
    <location>
        <begin position="32"/>
        <end position="418"/>
    </location>
</feature>
<dbReference type="SUPFAM" id="SSF51126">
    <property type="entry name" value="Pectin lyase-like"/>
    <property type="match status" value="1"/>
</dbReference>
<keyword evidence="4" id="KW-0964">Secreted</keyword>
<dbReference type="GO" id="GO:0071555">
    <property type="term" value="P:cell wall organization"/>
    <property type="evidence" value="ECO:0007669"/>
    <property type="project" value="UniProtKB-KW"/>
</dbReference>
<evidence type="ECO:0000313" key="12">
    <source>
        <dbReference type="Proteomes" id="UP001159364"/>
    </source>
</evidence>
<sequence length="418" mass="44204">MAMAISLKSSANAVLLSCIVILLSSSSGCEANGRVGGGSIGAGGHKRDPSEIVFNVLKFGAVPDGKKDNAIEFIRAWRAACDSPGKARLVIPAGNFIAGPIVFQGPCKGPPPITVQLIGNVKALPDMSSYSEDFWITFEKIDGLIVTGTGTIDGQGSLVWKYDDCKKGGSCSVLPANIKFNHVTNAIIRQFTSVDPMGFHIGIVLSQNVKVRRLHIRAPGDSPNTDGIHISQSSQVKIARSIIETGDDCIGIIQGSTDISIVKVTCGPGHGISVGSLGKYPDEKDVRGILVRNCTLKGTTNGLRIKTWGGSPPSLASDMTYENIIMENVKNPIIIDQSYGKANAPSKVKISDVRFTNVVGTTVSDVAVDLSCSQQVPCEGVELTNINLKNTGPEPLTSNCVNVRVKYAGMQFPPPCPK</sequence>
<evidence type="ECO:0000256" key="2">
    <source>
        <dbReference type="ARBA" id="ARBA00008834"/>
    </source>
</evidence>
<dbReference type="FunFam" id="2.160.20.10:FF:000004">
    <property type="entry name" value="Pectin lyase-like superfamily protein"/>
    <property type="match status" value="1"/>
</dbReference>
<keyword evidence="6 9" id="KW-0326">Glycosidase</keyword>
<dbReference type="InterPro" id="IPR011050">
    <property type="entry name" value="Pectin_lyase_fold/virulence"/>
</dbReference>
<comment type="subcellular location">
    <subcellularLocation>
        <location evidence="1">Secreted</location>
        <location evidence="1">Cell wall</location>
    </subcellularLocation>
</comment>
<feature type="signal peptide" evidence="10">
    <location>
        <begin position="1"/>
        <end position="31"/>
    </location>
</feature>
<feature type="active site" evidence="8">
    <location>
        <position position="270"/>
    </location>
</feature>
<evidence type="ECO:0000256" key="7">
    <source>
        <dbReference type="ARBA" id="ARBA00023316"/>
    </source>
</evidence>
<dbReference type="Pfam" id="PF00295">
    <property type="entry name" value="Glyco_hydro_28"/>
    <property type="match status" value="1"/>
</dbReference>
<evidence type="ECO:0000256" key="9">
    <source>
        <dbReference type="RuleBase" id="RU361169"/>
    </source>
</evidence>
<dbReference type="EMBL" id="JAIWQS010000005">
    <property type="protein sequence ID" value="KAJ8766317.1"/>
    <property type="molecule type" value="Genomic_DNA"/>
</dbReference>
<keyword evidence="5 9" id="KW-0378">Hydrolase</keyword>
<evidence type="ECO:0000256" key="1">
    <source>
        <dbReference type="ARBA" id="ARBA00004191"/>
    </source>
</evidence>
<evidence type="ECO:0000256" key="3">
    <source>
        <dbReference type="ARBA" id="ARBA00022512"/>
    </source>
</evidence>
<comment type="similarity">
    <text evidence="2 9">Belongs to the glycosyl hydrolase 28 family.</text>
</comment>
<protein>
    <recommendedName>
        <fullName evidence="13">Exopolygalacturonase-like</fullName>
    </recommendedName>
</protein>